<feature type="site" description="Interaction with substrate tRNA" evidence="10">
    <location>
        <position position="146"/>
    </location>
</feature>
<comment type="function">
    <text evidence="2 10 12">Catalyzes the transfer of a dimethylallyl group onto the adenine at position 37 in tRNAs that read codons beginning with uridine, leading to the formation of N6-(dimethylallyl)adenosine (i(6)A).</text>
</comment>
<dbReference type="InterPro" id="IPR039657">
    <property type="entry name" value="Dimethylallyltransferase"/>
</dbReference>
<dbReference type="PANTHER" id="PTHR11088:SF60">
    <property type="entry name" value="TRNA DIMETHYLALLYLTRANSFERASE"/>
    <property type="match status" value="1"/>
</dbReference>
<feature type="binding site" evidence="10">
    <location>
        <begin position="11"/>
        <end position="16"/>
    </location>
    <ligand>
        <name>substrate</name>
    </ligand>
</feature>
<name>A0A0G1GVP1_9BACT</name>
<dbReference type="NCBIfam" id="TIGR00174">
    <property type="entry name" value="miaA"/>
    <property type="match status" value="1"/>
</dbReference>
<comment type="caution">
    <text evidence="14">The sequence shown here is derived from an EMBL/GenBank/DDBJ whole genome shotgun (WGS) entry which is preliminary data.</text>
</comment>
<comment type="catalytic activity">
    <reaction evidence="9 10 11">
        <text>adenosine(37) in tRNA + dimethylallyl diphosphate = N(6)-dimethylallyladenosine(37) in tRNA + diphosphate</text>
        <dbReference type="Rhea" id="RHEA:26482"/>
        <dbReference type="Rhea" id="RHEA-COMP:10162"/>
        <dbReference type="Rhea" id="RHEA-COMP:10375"/>
        <dbReference type="ChEBI" id="CHEBI:33019"/>
        <dbReference type="ChEBI" id="CHEBI:57623"/>
        <dbReference type="ChEBI" id="CHEBI:74411"/>
        <dbReference type="ChEBI" id="CHEBI:74415"/>
        <dbReference type="EC" id="2.5.1.75"/>
    </reaction>
</comment>
<accession>A0A0G1GVP1</accession>
<feature type="region of interest" description="Interaction with substrate tRNA" evidence="10">
    <location>
        <begin position="34"/>
        <end position="37"/>
    </location>
</feature>
<evidence type="ECO:0000256" key="1">
    <source>
        <dbReference type="ARBA" id="ARBA00001946"/>
    </source>
</evidence>
<evidence type="ECO:0000256" key="7">
    <source>
        <dbReference type="ARBA" id="ARBA00022840"/>
    </source>
</evidence>
<evidence type="ECO:0000313" key="15">
    <source>
        <dbReference type="Proteomes" id="UP000034617"/>
    </source>
</evidence>
<dbReference type="SUPFAM" id="SSF52540">
    <property type="entry name" value="P-loop containing nucleoside triphosphate hydrolases"/>
    <property type="match status" value="1"/>
</dbReference>
<keyword evidence="5 10" id="KW-0819">tRNA processing</keyword>
<evidence type="ECO:0000256" key="12">
    <source>
        <dbReference type="RuleBase" id="RU003784"/>
    </source>
</evidence>
<evidence type="ECO:0000256" key="2">
    <source>
        <dbReference type="ARBA" id="ARBA00003213"/>
    </source>
</evidence>
<evidence type="ECO:0000313" key="14">
    <source>
        <dbReference type="EMBL" id="KKT38700.1"/>
    </source>
</evidence>
<dbReference type="EMBL" id="LCHM01000007">
    <property type="protein sequence ID" value="KKT38700.1"/>
    <property type="molecule type" value="Genomic_DNA"/>
</dbReference>
<dbReference type="InterPro" id="IPR027417">
    <property type="entry name" value="P-loop_NTPase"/>
</dbReference>
<organism evidence="14 15">
    <name type="scientific">Candidatus Gottesmanbacteria bacterium GW2011_GWB1_44_11c</name>
    <dbReference type="NCBI Taxonomy" id="1618447"/>
    <lineage>
        <taxon>Bacteria</taxon>
        <taxon>Candidatus Gottesmaniibacteriota</taxon>
    </lineage>
</organism>
<feature type="binding site" evidence="10">
    <location>
        <begin position="9"/>
        <end position="16"/>
    </location>
    <ligand>
        <name>ATP</name>
        <dbReference type="ChEBI" id="CHEBI:30616"/>
    </ligand>
</feature>
<dbReference type="Proteomes" id="UP000034617">
    <property type="component" value="Unassembled WGS sequence"/>
</dbReference>
<dbReference type="PATRIC" id="fig|1618447.3.peg.284"/>
<comment type="similarity">
    <text evidence="3 10 13">Belongs to the IPP transferase family.</text>
</comment>
<evidence type="ECO:0000256" key="11">
    <source>
        <dbReference type="RuleBase" id="RU003783"/>
    </source>
</evidence>
<sequence length="364" mass="42552">MNKLLIVCGPTATGKTALTVQLAKRYNGELVSADSRQVYRGMDIGTGKDLSKKFKFQISNFKFSFKNKKYSIPKYSIDGVFLWMVDVVNPDEEFSVAHYHYLATHIIEDIQKRGKLPIVVGGTGLYIQSLLSPLETSHIPPNKELRKRLQVLPVTELQERLKKDDIAAWDQMNQSDRQNSRRLMRKIEIAEFYCHRESSFAGQGDLYSDYKNYKDYSSLLLVGLTAPYPVLYKQIDERVEKRVKEGIIKEITSLLGKGYSWNLPSMNTFGYKEWKDYFVKECAQSREAGFSFLELKKPQFREWSAHSVQSIIQRWKWDEHGYARRQMVWFKKMKGIHWVDIALEGCQKQVETLIQPWYTRHAPY</sequence>
<keyword evidence="4 10" id="KW-0808">Transferase</keyword>
<evidence type="ECO:0000256" key="10">
    <source>
        <dbReference type="HAMAP-Rule" id="MF_00185"/>
    </source>
</evidence>
<comment type="cofactor">
    <cofactor evidence="1 10">
        <name>Mg(2+)</name>
        <dbReference type="ChEBI" id="CHEBI:18420"/>
    </cofactor>
</comment>
<keyword evidence="7 10" id="KW-0067">ATP-binding</keyword>
<reference evidence="14 15" key="1">
    <citation type="journal article" date="2015" name="Nature">
        <title>rRNA introns, odd ribosomes, and small enigmatic genomes across a large radiation of phyla.</title>
        <authorList>
            <person name="Brown C.T."/>
            <person name="Hug L.A."/>
            <person name="Thomas B.C."/>
            <person name="Sharon I."/>
            <person name="Castelle C.J."/>
            <person name="Singh A."/>
            <person name="Wilkins M.J."/>
            <person name="Williams K.H."/>
            <person name="Banfield J.F."/>
        </authorList>
    </citation>
    <scope>NUCLEOTIDE SEQUENCE [LARGE SCALE GENOMIC DNA]</scope>
</reference>
<dbReference type="GO" id="GO:0006400">
    <property type="term" value="P:tRNA modification"/>
    <property type="evidence" value="ECO:0007669"/>
    <property type="project" value="TreeGrafter"/>
</dbReference>
<dbReference type="HAMAP" id="MF_00185">
    <property type="entry name" value="IPP_trans"/>
    <property type="match status" value="1"/>
</dbReference>
<dbReference type="Pfam" id="PF01715">
    <property type="entry name" value="IPPT"/>
    <property type="match status" value="1"/>
</dbReference>
<evidence type="ECO:0000256" key="6">
    <source>
        <dbReference type="ARBA" id="ARBA00022741"/>
    </source>
</evidence>
<dbReference type="Gene3D" id="3.40.50.300">
    <property type="entry name" value="P-loop containing nucleotide triphosphate hydrolases"/>
    <property type="match status" value="2"/>
</dbReference>
<dbReference type="GO" id="GO:0052381">
    <property type="term" value="F:tRNA dimethylallyltransferase activity"/>
    <property type="evidence" value="ECO:0007669"/>
    <property type="project" value="UniProtKB-UniRule"/>
</dbReference>
<keyword evidence="8 10" id="KW-0460">Magnesium</keyword>
<comment type="subunit">
    <text evidence="10">Monomer.</text>
</comment>
<evidence type="ECO:0000256" key="4">
    <source>
        <dbReference type="ARBA" id="ARBA00022679"/>
    </source>
</evidence>
<dbReference type="EC" id="2.5.1.75" evidence="10"/>
<proteinExistence type="inferred from homology"/>
<comment type="caution">
    <text evidence="10">Lacks conserved residue(s) required for the propagation of feature annotation.</text>
</comment>
<evidence type="ECO:0000256" key="3">
    <source>
        <dbReference type="ARBA" id="ARBA00005842"/>
    </source>
</evidence>
<protein>
    <recommendedName>
        <fullName evidence="10">tRNA dimethylallyltransferase</fullName>
        <ecNumber evidence="10">2.5.1.75</ecNumber>
    </recommendedName>
    <alternativeName>
        <fullName evidence="10">Dimethylallyl diphosphate:tRNA dimethylallyltransferase</fullName>
        <shortName evidence="10">DMAPP:tRNA dimethylallyltransferase</shortName>
        <shortName evidence="10">DMATase</shortName>
    </alternativeName>
    <alternativeName>
        <fullName evidence="10">Isopentenyl-diphosphate:tRNA isopentenyltransferase</fullName>
        <shortName evidence="10">IPP transferase</shortName>
        <shortName evidence="10">IPPT</shortName>
        <shortName evidence="10">IPTase</shortName>
    </alternativeName>
</protein>
<dbReference type="PANTHER" id="PTHR11088">
    <property type="entry name" value="TRNA DIMETHYLALLYLTRANSFERASE"/>
    <property type="match status" value="1"/>
</dbReference>
<dbReference type="GO" id="GO:0005524">
    <property type="term" value="F:ATP binding"/>
    <property type="evidence" value="ECO:0007669"/>
    <property type="project" value="UniProtKB-UniRule"/>
</dbReference>
<dbReference type="InterPro" id="IPR018022">
    <property type="entry name" value="IPT"/>
</dbReference>
<evidence type="ECO:0000256" key="9">
    <source>
        <dbReference type="ARBA" id="ARBA00049563"/>
    </source>
</evidence>
<feature type="site" description="Interaction with substrate tRNA" evidence="10">
    <location>
        <position position="123"/>
    </location>
</feature>
<keyword evidence="6 10" id="KW-0547">Nucleotide-binding</keyword>
<gene>
    <name evidence="10" type="primary">miaA</name>
    <name evidence="14" type="ORF">UW22_C0007G0003</name>
</gene>
<evidence type="ECO:0000256" key="5">
    <source>
        <dbReference type="ARBA" id="ARBA00022694"/>
    </source>
</evidence>
<evidence type="ECO:0000256" key="8">
    <source>
        <dbReference type="ARBA" id="ARBA00022842"/>
    </source>
</evidence>
<evidence type="ECO:0000256" key="13">
    <source>
        <dbReference type="RuleBase" id="RU003785"/>
    </source>
</evidence>
<dbReference type="AlphaFoldDB" id="A0A0G1GVP1"/>